<proteinExistence type="predicted"/>
<protein>
    <submittedName>
        <fullName evidence="1">Uncharacterized protein</fullName>
    </submittedName>
</protein>
<evidence type="ECO:0000313" key="2">
    <source>
        <dbReference type="Proteomes" id="UP000270021"/>
    </source>
</evidence>
<dbReference type="RefSeq" id="WP_126041012.1">
    <property type="nucleotide sequence ID" value="NZ_CP034438.1"/>
</dbReference>
<name>A0A3Q8WU36_9ACTO</name>
<gene>
    <name evidence="1" type="ORF">EJO69_08540</name>
</gene>
<dbReference type="OrthoDB" id="24041at2"/>
<sequence>MSTFIFISPDFPQINVNLCEHLALAGVRVIGIGDADAAGLDRRLVHHLHDYRQVHTLDDYDAVYRAVAYFAHRHGKPDHLDSNNSHWLSQDARLRRDFNISGITWSASDSDSLEAVAEAGLPVGDSAGQVYSWDAIIGHDRTVLFEGVTAWPLISASEYAYRTVVPLPPAVVRLGRQAAEALRARLTFLHVQVAFPPGAEPRIIRVSRSAPPAFTLDMYNYAGDIDTYQIYAAEVARQDVRLSVGPTSPPPKEQIAIYVSRRDGVSYRHRPQDLAERWGDRIRLVARNPEQYRRGMGDAFYIAVVSDDDEADRFTADVVMRG</sequence>
<accession>A0A3Q8WU36</accession>
<reference evidence="1 2" key="1">
    <citation type="submission" date="2018-12" db="EMBL/GenBank/DDBJ databases">
        <title>Complete genome sequence of Flaviflexus salsibiostraticola KCTC 33148.</title>
        <authorList>
            <person name="Bae J.-W."/>
        </authorList>
    </citation>
    <scope>NUCLEOTIDE SEQUENCE [LARGE SCALE GENOMIC DNA]</scope>
    <source>
        <strain evidence="1 2">KCTC 33148</strain>
    </source>
</reference>
<keyword evidence="2" id="KW-1185">Reference proteome</keyword>
<organism evidence="1 2">
    <name type="scientific">Flaviflexus salsibiostraticola</name>
    <dbReference type="NCBI Taxonomy" id="1282737"/>
    <lineage>
        <taxon>Bacteria</taxon>
        <taxon>Bacillati</taxon>
        <taxon>Actinomycetota</taxon>
        <taxon>Actinomycetes</taxon>
        <taxon>Actinomycetales</taxon>
        <taxon>Actinomycetaceae</taxon>
        <taxon>Flaviflexus</taxon>
    </lineage>
</organism>
<dbReference type="EMBL" id="CP034438">
    <property type="protein sequence ID" value="AZN30347.1"/>
    <property type="molecule type" value="Genomic_DNA"/>
</dbReference>
<dbReference type="Proteomes" id="UP000270021">
    <property type="component" value="Chromosome"/>
</dbReference>
<evidence type="ECO:0000313" key="1">
    <source>
        <dbReference type="EMBL" id="AZN30347.1"/>
    </source>
</evidence>
<dbReference type="AlphaFoldDB" id="A0A3Q8WU36"/>
<dbReference type="KEGG" id="fsl:EJO69_08540"/>